<evidence type="ECO:0000259" key="2">
    <source>
        <dbReference type="PROSITE" id="PS50206"/>
    </source>
</evidence>
<accession>A0A8K0XA77</accession>
<dbReference type="Pfam" id="PF00581">
    <property type="entry name" value="Rhodanese"/>
    <property type="match status" value="2"/>
</dbReference>
<dbReference type="PANTHER" id="PTHR43855:SF1">
    <property type="entry name" value="THIOSULFATE SULFURTRANSFERASE"/>
    <property type="match status" value="1"/>
</dbReference>
<evidence type="ECO:0000256" key="1">
    <source>
        <dbReference type="ARBA" id="ARBA00022737"/>
    </source>
</evidence>
<dbReference type="AlphaFoldDB" id="A0A8K0XA77"/>
<dbReference type="OrthoDB" id="566238at2759"/>
<dbReference type="PROSITE" id="PS50206">
    <property type="entry name" value="RHODANESE_3"/>
    <property type="match status" value="2"/>
</dbReference>
<dbReference type="EMBL" id="JAGPXD010000001">
    <property type="protein sequence ID" value="KAH7376608.1"/>
    <property type="molecule type" value="Genomic_DNA"/>
</dbReference>
<proteinExistence type="predicted"/>
<evidence type="ECO:0000313" key="3">
    <source>
        <dbReference type="EMBL" id="KAH7376608.1"/>
    </source>
</evidence>
<evidence type="ECO:0000313" key="4">
    <source>
        <dbReference type="Proteomes" id="UP000813385"/>
    </source>
</evidence>
<organism evidence="3 4">
    <name type="scientific">Plectosphaerella cucumerina</name>
    <dbReference type="NCBI Taxonomy" id="40658"/>
    <lineage>
        <taxon>Eukaryota</taxon>
        <taxon>Fungi</taxon>
        <taxon>Dikarya</taxon>
        <taxon>Ascomycota</taxon>
        <taxon>Pezizomycotina</taxon>
        <taxon>Sordariomycetes</taxon>
        <taxon>Hypocreomycetidae</taxon>
        <taxon>Glomerellales</taxon>
        <taxon>Plectosphaerellaceae</taxon>
        <taxon>Plectosphaerella</taxon>
    </lineage>
</organism>
<keyword evidence="4" id="KW-1185">Reference proteome</keyword>
<feature type="domain" description="Rhodanese" evidence="2">
    <location>
        <begin position="44"/>
        <end position="161"/>
    </location>
</feature>
<dbReference type="SUPFAM" id="SSF52821">
    <property type="entry name" value="Rhodanese/Cell cycle control phosphatase"/>
    <property type="match status" value="2"/>
</dbReference>
<gene>
    <name evidence="3" type="ORF">B0T11DRAFT_294084</name>
</gene>
<keyword evidence="1" id="KW-0677">Repeat</keyword>
<dbReference type="InterPro" id="IPR051126">
    <property type="entry name" value="Thiosulfate_sulfurtransferase"/>
</dbReference>
<dbReference type="Proteomes" id="UP000813385">
    <property type="component" value="Unassembled WGS sequence"/>
</dbReference>
<dbReference type="PANTHER" id="PTHR43855">
    <property type="entry name" value="THIOSULFATE SULFURTRANSFERASE"/>
    <property type="match status" value="1"/>
</dbReference>
<dbReference type="InterPro" id="IPR036873">
    <property type="entry name" value="Rhodanese-like_dom_sf"/>
</dbReference>
<dbReference type="SMART" id="SM00450">
    <property type="entry name" value="RHOD"/>
    <property type="match status" value="2"/>
</dbReference>
<name>A0A8K0XA77_9PEZI</name>
<reference evidence="3" key="1">
    <citation type="journal article" date="2021" name="Nat. Commun.">
        <title>Genetic determinants of endophytism in the Arabidopsis root mycobiome.</title>
        <authorList>
            <person name="Mesny F."/>
            <person name="Miyauchi S."/>
            <person name="Thiergart T."/>
            <person name="Pickel B."/>
            <person name="Atanasova L."/>
            <person name="Karlsson M."/>
            <person name="Huettel B."/>
            <person name="Barry K.W."/>
            <person name="Haridas S."/>
            <person name="Chen C."/>
            <person name="Bauer D."/>
            <person name="Andreopoulos W."/>
            <person name="Pangilinan J."/>
            <person name="LaButti K."/>
            <person name="Riley R."/>
            <person name="Lipzen A."/>
            <person name="Clum A."/>
            <person name="Drula E."/>
            <person name="Henrissat B."/>
            <person name="Kohler A."/>
            <person name="Grigoriev I.V."/>
            <person name="Martin F.M."/>
            <person name="Hacquard S."/>
        </authorList>
    </citation>
    <scope>NUCLEOTIDE SEQUENCE</scope>
    <source>
        <strain evidence="3">MPI-CAGE-AT-0016</strain>
    </source>
</reference>
<dbReference type="InterPro" id="IPR001763">
    <property type="entry name" value="Rhodanese-like_dom"/>
</dbReference>
<feature type="domain" description="Rhodanese" evidence="2">
    <location>
        <begin position="193"/>
        <end position="311"/>
    </location>
</feature>
<dbReference type="Gene3D" id="3.40.250.10">
    <property type="entry name" value="Rhodanese-like domain"/>
    <property type="match status" value="2"/>
</dbReference>
<sequence>MLSLLKQAFVASVICSTHVASFSIGGTSDFSPLLSVGWLSKNYKDPSLAIIDIRPSTDYAVSHIPNSINIPFNTSSGWSVAGPDGQVLELPPVGEIQKLLVSAGVRWPHPRTRIAIAGTGGNEAAPRVALSIKYAGLPDDRVAVLNGGFPAWKAAGARTTTDVPRPRLGNVRADQDLSFISYIDEVAASRYRRDEGIYIIDVRASQFYNGSAQDSGVPVGKLGHIGSALSLPTPDIFNEDGTFIDIDVLKARAKAALSTGAAPETIIVYCHIGRQASTWVFLLNHVMGYDGVKLYDGSTQEWGQYYDLVLD</sequence>
<protein>
    <submittedName>
        <fullName evidence="3">Rhodanese-like domain-containing protein</fullName>
    </submittedName>
</protein>
<comment type="caution">
    <text evidence="3">The sequence shown here is derived from an EMBL/GenBank/DDBJ whole genome shotgun (WGS) entry which is preliminary data.</text>
</comment>